<dbReference type="EMBL" id="MU001891">
    <property type="protein sequence ID" value="KAF2794434.1"/>
    <property type="molecule type" value="Genomic_DNA"/>
</dbReference>
<proteinExistence type="predicted"/>
<name>A0A6A6XE88_9PLEO</name>
<accession>A0A6A6XE88</accession>
<protein>
    <submittedName>
        <fullName evidence="1">Uncharacterized protein</fullName>
    </submittedName>
</protein>
<organism evidence="1 2">
    <name type="scientific">Melanomma pulvis-pyrius CBS 109.77</name>
    <dbReference type="NCBI Taxonomy" id="1314802"/>
    <lineage>
        <taxon>Eukaryota</taxon>
        <taxon>Fungi</taxon>
        <taxon>Dikarya</taxon>
        <taxon>Ascomycota</taxon>
        <taxon>Pezizomycotina</taxon>
        <taxon>Dothideomycetes</taxon>
        <taxon>Pleosporomycetidae</taxon>
        <taxon>Pleosporales</taxon>
        <taxon>Melanommataceae</taxon>
        <taxon>Melanomma</taxon>
    </lineage>
</organism>
<sequence>MPLTHSLQNHMARDWVRARHQRYLDARGGKGHEADIVGQEIELDWEKRKAAVDGKCKCNFCSRNLQLVAFRCPSGGAVACLPCKMRFSYYGS</sequence>
<evidence type="ECO:0000313" key="2">
    <source>
        <dbReference type="Proteomes" id="UP000799757"/>
    </source>
</evidence>
<dbReference type="OrthoDB" id="10250354at2759"/>
<evidence type="ECO:0000313" key="1">
    <source>
        <dbReference type="EMBL" id="KAF2794434.1"/>
    </source>
</evidence>
<gene>
    <name evidence="1" type="ORF">K505DRAFT_324775</name>
</gene>
<dbReference type="AlphaFoldDB" id="A0A6A6XE88"/>
<keyword evidence="2" id="KW-1185">Reference proteome</keyword>
<dbReference type="Proteomes" id="UP000799757">
    <property type="component" value="Unassembled WGS sequence"/>
</dbReference>
<reference evidence="1" key="1">
    <citation type="journal article" date="2020" name="Stud. Mycol.">
        <title>101 Dothideomycetes genomes: a test case for predicting lifestyles and emergence of pathogens.</title>
        <authorList>
            <person name="Haridas S."/>
            <person name="Albert R."/>
            <person name="Binder M."/>
            <person name="Bloem J."/>
            <person name="Labutti K."/>
            <person name="Salamov A."/>
            <person name="Andreopoulos B."/>
            <person name="Baker S."/>
            <person name="Barry K."/>
            <person name="Bills G."/>
            <person name="Bluhm B."/>
            <person name="Cannon C."/>
            <person name="Castanera R."/>
            <person name="Culley D."/>
            <person name="Daum C."/>
            <person name="Ezra D."/>
            <person name="Gonzalez J."/>
            <person name="Henrissat B."/>
            <person name="Kuo A."/>
            <person name="Liang C."/>
            <person name="Lipzen A."/>
            <person name="Lutzoni F."/>
            <person name="Magnuson J."/>
            <person name="Mondo S."/>
            <person name="Nolan M."/>
            <person name="Ohm R."/>
            <person name="Pangilinan J."/>
            <person name="Park H.-J."/>
            <person name="Ramirez L."/>
            <person name="Alfaro M."/>
            <person name="Sun H."/>
            <person name="Tritt A."/>
            <person name="Yoshinaga Y."/>
            <person name="Zwiers L.-H."/>
            <person name="Turgeon B."/>
            <person name="Goodwin S."/>
            <person name="Spatafora J."/>
            <person name="Crous P."/>
            <person name="Grigoriev I."/>
        </authorList>
    </citation>
    <scope>NUCLEOTIDE SEQUENCE</scope>
    <source>
        <strain evidence="1">CBS 109.77</strain>
    </source>
</reference>